<dbReference type="Gene3D" id="3.90.190.10">
    <property type="entry name" value="Protein tyrosine phosphatase superfamily"/>
    <property type="match status" value="1"/>
</dbReference>
<comment type="caution">
    <text evidence="2">The sequence shown here is derived from an EMBL/GenBank/DDBJ whole genome shotgun (WGS) entry which is preliminary data.</text>
</comment>
<organism evidence="2 3">
    <name type="scientific">Pelagivirga sediminicola</name>
    <dbReference type="NCBI Taxonomy" id="2170575"/>
    <lineage>
        <taxon>Bacteria</taxon>
        <taxon>Pseudomonadati</taxon>
        <taxon>Pseudomonadota</taxon>
        <taxon>Alphaproteobacteria</taxon>
        <taxon>Rhodobacterales</taxon>
        <taxon>Paracoccaceae</taxon>
        <taxon>Pelagivirga</taxon>
    </lineage>
</organism>
<dbReference type="GO" id="GO:0016787">
    <property type="term" value="F:hydrolase activity"/>
    <property type="evidence" value="ECO:0007669"/>
    <property type="project" value="InterPro"/>
</dbReference>
<protein>
    <submittedName>
        <fullName evidence="2">TIGR01244 family phosphatase</fullName>
    </submittedName>
</protein>
<dbReference type="InterPro" id="IPR005939">
    <property type="entry name" value="BLH_phosphatase-like"/>
</dbReference>
<dbReference type="InterPro" id="IPR029021">
    <property type="entry name" value="Prot-tyrosine_phosphatase-like"/>
</dbReference>
<reference evidence="2 3" key="1">
    <citation type="submission" date="2018-04" db="EMBL/GenBank/DDBJ databases">
        <title>Pelagivirga bohaiensis gen. nov., sp. nov., a bacterium isolated from the Bohai Sea.</title>
        <authorList>
            <person name="Ji X."/>
        </authorList>
    </citation>
    <scope>NUCLEOTIDE SEQUENCE [LARGE SCALE GENOMIC DNA]</scope>
    <source>
        <strain evidence="2 3">BH-SD19</strain>
    </source>
</reference>
<dbReference type="AlphaFoldDB" id="A0A2T7G6G4"/>
<sequence>MDLRRISDTFSVSPQIEPDDVPGIKAAGFRSIMCNRPDGEEAGQPDHAAIEAAARQAGLDFADVPIVSGGLSAADMADFKAALAELPAPVLAYCRSGTRCTMMWSIHQIGQMPENEIIGAAADAGYDMRAVVAQMAAQGGKG</sequence>
<dbReference type="NCBIfam" id="TIGR01244">
    <property type="entry name" value="TIGR01244 family sulfur transferase"/>
    <property type="match status" value="1"/>
</dbReference>
<feature type="domain" description="Beta-lactamase hydrolase-like protein phosphatase-like" evidence="1">
    <location>
        <begin position="2"/>
        <end position="110"/>
    </location>
</feature>
<name>A0A2T7G6G4_9RHOB</name>
<dbReference type="RefSeq" id="WP_108692050.1">
    <property type="nucleotide sequence ID" value="NZ_QCYH01000005.1"/>
</dbReference>
<proteinExistence type="predicted"/>
<dbReference type="EMBL" id="QCYH01000005">
    <property type="protein sequence ID" value="PVA09967.1"/>
    <property type="molecule type" value="Genomic_DNA"/>
</dbReference>
<dbReference type="Pfam" id="PF04273">
    <property type="entry name" value="BLH_phosphatase"/>
    <property type="match status" value="1"/>
</dbReference>
<dbReference type="Proteomes" id="UP000244446">
    <property type="component" value="Unassembled WGS sequence"/>
</dbReference>
<gene>
    <name evidence="2" type="ORF">DC366_09840</name>
</gene>
<evidence type="ECO:0000259" key="1">
    <source>
        <dbReference type="Pfam" id="PF04273"/>
    </source>
</evidence>
<keyword evidence="3" id="KW-1185">Reference proteome</keyword>
<evidence type="ECO:0000313" key="3">
    <source>
        <dbReference type="Proteomes" id="UP000244446"/>
    </source>
</evidence>
<accession>A0A2T7G6G4</accession>
<evidence type="ECO:0000313" key="2">
    <source>
        <dbReference type="EMBL" id="PVA09967.1"/>
    </source>
</evidence>
<dbReference type="OrthoDB" id="9805710at2"/>